<reference evidence="10" key="1">
    <citation type="submission" date="2021-03" db="EMBL/GenBank/DDBJ databases">
        <title>Chromosome level genome of the anhydrobiotic midge Polypedilum vanderplanki.</title>
        <authorList>
            <person name="Yoshida Y."/>
            <person name="Kikawada T."/>
            <person name="Gusev O."/>
        </authorList>
    </citation>
    <scope>NUCLEOTIDE SEQUENCE</scope>
    <source>
        <strain evidence="10">NIAS01</strain>
        <tissue evidence="10">Whole body or cell culture</tissue>
    </source>
</reference>
<keyword evidence="7 9" id="KW-0472">Membrane</keyword>
<sequence length="506" mass="58390">MEKKSDRTIIDTCKPLIKHSTKILVRKRKESGKFDILYIVNIVAFCLSIISTILFWFTDAYNQMLLQNIVLKNDTLIKEWYFNPPVNKIIKVYVFNYTNFDNFTSGYDTKLHVNEVGPLVYEEIVKKTNVKYEGFTITFNENRSHIFLPELSSKSEDEIITCPNIALISAIPNVIRMGFFAKVGFNTILSATRPNELETLTLRDFIHGHTNDFMNAISKFKWDFSPEDIGILAQRRGVTKKSLSINSGIENSNDVGQVVKLGDKTSMNIWKSEECNAINASDGVFYGPEKIRNKKGVQVYLPEFCRSLPLEFRKKSFVLNNIPAYYYEAPENTFTYNNKNYCELKSIHKNHINGVLEVSDCLEEKPPAFISHPHFMEGDDKLFEHIDGLKPNRSLHNSFVYLHPRLSVPLYGVSRMQLNLRVNHFKNYYKKFPDGLILPLAWIETTTSKDVPKKFKQLIYLSSVFANNFEIFIKFGSLITMMISLSLLIVQLYKLTKETCQDSGRV</sequence>
<accession>A0A9J6C557</accession>
<dbReference type="Proteomes" id="UP001107558">
    <property type="component" value="Chromosome 2"/>
</dbReference>
<evidence type="ECO:0000256" key="2">
    <source>
        <dbReference type="ARBA" id="ARBA00004236"/>
    </source>
</evidence>
<comment type="caution">
    <text evidence="10">The sequence shown here is derived from an EMBL/GenBank/DDBJ whole genome shotgun (WGS) entry which is preliminary data.</text>
</comment>
<dbReference type="EMBL" id="JADBJN010000002">
    <property type="protein sequence ID" value="KAG5677316.1"/>
    <property type="molecule type" value="Genomic_DNA"/>
</dbReference>
<name>A0A9J6C557_POLVA</name>
<feature type="transmembrane region" description="Helical" evidence="9">
    <location>
        <begin position="471"/>
        <end position="493"/>
    </location>
</feature>
<evidence type="ECO:0000313" key="10">
    <source>
        <dbReference type="EMBL" id="KAG5677316.1"/>
    </source>
</evidence>
<evidence type="ECO:0000256" key="1">
    <source>
        <dbReference type="ARBA" id="ARBA00003156"/>
    </source>
</evidence>
<evidence type="ECO:0000256" key="9">
    <source>
        <dbReference type="SAM" id="Phobius"/>
    </source>
</evidence>
<evidence type="ECO:0000256" key="8">
    <source>
        <dbReference type="ARBA" id="ARBA00023180"/>
    </source>
</evidence>
<comment type="similarity">
    <text evidence="3">Belongs to the CD36 family.</text>
</comment>
<evidence type="ECO:0000256" key="7">
    <source>
        <dbReference type="ARBA" id="ARBA00023136"/>
    </source>
</evidence>
<dbReference type="PRINTS" id="PR01609">
    <property type="entry name" value="CD36FAMILY"/>
</dbReference>
<keyword evidence="11" id="KW-1185">Reference proteome</keyword>
<dbReference type="InterPro" id="IPR002159">
    <property type="entry name" value="CD36_fam"/>
</dbReference>
<dbReference type="PANTHER" id="PTHR11923:SF50">
    <property type="entry name" value="GH19047P"/>
    <property type="match status" value="1"/>
</dbReference>
<organism evidence="10 11">
    <name type="scientific">Polypedilum vanderplanki</name>
    <name type="common">Sleeping chironomid midge</name>
    <dbReference type="NCBI Taxonomy" id="319348"/>
    <lineage>
        <taxon>Eukaryota</taxon>
        <taxon>Metazoa</taxon>
        <taxon>Ecdysozoa</taxon>
        <taxon>Arthropoda</taxon>
        <taxon>Hexapoda</taxon>
        <taxon>Insecta</taxon>
        <taxon>Pterygota</taxon>
        <taxon>Neoptera</taxon>
        <taxon>Endopterygota</taxon>
        <taxon>Diptera</taxon>
        <taxon>Nematocera</taxon>
        <taxon>Chironomoidea</taxon>
        <taxon>Chironomidae</taxon>
        <taxon>Chironominae</taxon>
        <taxon>Polypedilum</taxon>
        <taxon>Polypedilum</taxon>
    </lineage>
</organism>
<feature type="transmembrane region" description="Helical" evidence="9">
    <location>
        <begin position="36"/>
        <end position="57"/>
    </location>
</feature>
<gene>
    <name evidence="10" type="ORF">PVAND_007085</name>
</gene>
<protein>
    <submittedName>
        <fullName evidence="10">Uncharacterized protein</fullName>
    </submittedName>
</protein>
<keyword evidence="8" id="KW-0325">Glycoprotein</keyword>
<proteinExistence type="inferred from homology"/>
<evidence type="ECO:0000256" key="3">
    <source>
        <dbReference type="ARBA" id="ARBA00010532"/>
    </source>
</evidence>
<dbReference type="GO" id="GO:0005886">
    <property type="term" value="C:plasma membrane"/>
    <property type="evidence" value="ECO:0007669"/>
    <property type="project" value="UniProtKB-SubCell"/>
</dbReference>
<dbReference type="GO" id="GO:0005044">
    <property type="term" value="F:scavenger receptor activity"/>
    <property type="evidence" value="ECO:0007669"/>
    <property type="project" value="TreeGrafter"/>
</dbReference>
<dbReference type="GO" id="GO:0005737">
    <property type="term" value="C:cytoplasm"/>
    <property type="evidence" value="ECO:0007669"/>
    <property type="project" value="TreeGrafter"/>
</dbReference>
<evidence type="ECO:0000256" key="4">
    <source>
        <dbReference type="ARBA" id="ARBA00022475"/>
    </source>
</evidence>
<keyword evidence="4" id="KW-1003">Cell membrane</keyword>
<evidence type="ECO:0000313" key="11">
    <source>
        <dbReference type="Proteomes" id="UP001107558"/>
    </source>
</evidence>
<evidence type="ECO:0000256" key="6">
    <source>
        <dbReference type="ARBA" id="ARBA00022989"/>
    </source>
</evidence>
<dbReference type="PANTHER" id="PTHR11923">
    <property type="entry name" value="SCAVENGER RECEPTOR CLASS B TYPE-1 SR-B1"/>
    <property type="match status" value="1"/>
</dbReference>
<evidence type="ECO:0000256" key="5">
    <source>
        <dbReference type="ARBA" id="ARBA00022692"/>
    </source>
</evidence>
<dbReference type="AlphaFoldDB" id="A0A9J6C557"/>
<comment type="function">
    <text evidence="1">Plays an olfactory role that is not restricted to pheromone sensitivity.</text>
</comment>
<dbReference type="Pfam" id="PF01130">
    <property type="entry name" value="CD36"/>
    <property type="match status" value="1"/>
</dbReference>
<keyword evidence="6 9" id="KW-1133">Transmembrane helix</keyword>
<dbReference type="OrthoDB" id="18585at2759"/>
<keyword evidence="5 9" id="KW-0812">Transmembrane</keyword>
<comment type="subcellular location">
    <subcellularLocation>
        <location evidence="2">Cell membrane</location>
    </subcellularLocation>
</comment>